<dbReference type="CDD" id="cd09917">
    <property type="entry name" value="F-box_SF"/>
    <property type="match status" value="1"/>
</dbReference>
<reference evidence="4" key="1">
    <citation type="submission" date="2016-11" db="UniProtKB">
        <authorList>
            <consortium name="WormBaseParasite"/>
        </authorList>
    </citation>
    <scope>IDENTIFICATION</scope>
</reference>
<dbReference type="InterPro" id="IPR001810">
    <property type="entry name" value="F-box_dom"/>
</dbReference>
<feature type="transmembrane region" description="Helical" evidence="1">
    <location>
        <begin position="51"/>
        <end position="69"/>
    </location>
</feature>
<dbReference type="WBParaSite" id="L893_g864.t1">
    <property type="protein sequence ID" value="L893_g864.t1"/>
    <property type="gene ID" value="L893_g864"/>
</dbReference>
<keyword evidence="3" id="KW-1185">Reference proteome</keyword>
<accession>A0A1I8ARA1</accession>
<keyword evidence="1" id="KW-1133">Transmembrane helix</keyword>
<dbReference type="InterPro" id="IPR032675">
    <property type="entry name" value="LRR_dom_sf"/>
</dbReference>
<dbReference type="Pfam" id="PF12937">
    <property type="entry name" value="F-box-like"/>
    <property type="match status" value="1"/>
</dbReference>
<evidence type="ECO:0000313" key="4">
    <source>
        <dbReference type="WBParaSite" id="L893_g864.t1"/>
    </source>
</evidence>
<dbReference type="PROSITE" id="PS50181">
    <property type="entry name" value="FBOX"/>
    <property type="match status" value="1"/>
</dbReference>
<sequence length="552" mass="64409">MHFITLTLTCRWLVDVAYNLRSRSETRLLQPEEDVNDEADKSSLANGKNKLCNSVTLSVMIAFCCLLLADSIIRQRSYWLGTKCVDLPLTISGGVTVHSSPLCLTMEETPFAFFDNLPDHLIVQTFRELFFDDILNCMLTCRRWKRLIYSAISYEKDEDIEVRYSAILCSVSAYKFRIDVDLPKTQKQRLGRCQLAICTCYTEDDAEKERRILEQIMPEFFSQPKFTYLISLSLLEVTADHLKIILGCVPRLKELSIYKVNEVRPVMLQTLLTYIKGNVNLQRLSFLQQPLDERYDVHPFDYSKFTDVFINRHQFQLLRMCNQPILTGETLPMVIKHLLEWPRLCYVMSLAEGISLEQIVTSYPSFKPLNLQRCDCSRHPFATEQNFLKLFWYEDELWLVVTRLFEQYSEIECSKAEDSLFFTEYIRMLGIPKEVSMYKEEAPVQFAGERPGPKERLPFGHRYAEGALEFVAHVRSEEPDVYEGYTWIYENFPVKVTLTTSSKELPGVCYNHPLLNSEIVGTTVRSAKKKLSDSFRPLMVANLREWQRYELF</sequence>
<dbReference type="Gene3D" id="3.80.10.10">
    <property type="entry name" value="Ribonuclease Inhibitor"/>
    <property type="match status" value="1"/>
</dbReference>
<dbReference type="InterPro" id="IPR036047">
    <property type="entry name" value="F-box-like_dom_sf"/>
</dbReference>
<dbReference type="SUPFAM" id="SSF81383">
    <property type="entry name" value="F-box domain"/>
    <property type="match status" value="1"/>
</dbReference>
<dbReference type="Proteomes" id="UP000095287">
    <property type="component" value="Unplaced"/>
</dbReference>
<evidence type="ECO:0000259" key="2">
    <source>
        <dbReference type="PROSITE" id="PS50181"/>
    </source>
</evidence>
<feature type="domain" description="F-box" evidence="2">
    <location>
        <begin position="111"/>
        <end position="157"/>
    </location>
</feature>
<keyword evidence="1" id="KW-0472">Membrane</keyword>
<proteinExistence type="predicted"/>
<name>A0A1I8ARA1_9BILA</name>
<protein>
    <submittedName>
        <fullName evidence="4">F-box domain-containing protein</fullName>
    </submittedName>
</protein>
<keyword evidence="1" id="KW-0812">Transmembrane</keyword>
<evidence type="ECO:0000256" key="1">
    <source>
        <dbReference type="SAM" id="Phobius"/>
    </source>
</evidence>
<evidence type="ECO:0000313" key="3">
    <source>
        <dbReference type="Proteomes" id="UP000095287"/>
    </source>
</evidence>
<organism evidence="3 4">
    <name type="scientific">Steinernema glaseri</name>
    <dbReference type="NCBI Taxonomy" id="37863"/>
    <lineage>
        <taxon>Eukaryota</taxon>
        <taxon>Metazoa</taxon>
        <taxon>Ecdysozoa</taxon>
        <taxon>Nematoda</taxon>
        <taxon>Chromadorea</taxon>
        <taxon>Rhabditida</taxon>
        <taxon>Tylenchina</taxon>
        <taxon>Panagrolaimomorpha</taxon>
        <taxon>Strongyloidoidea</taxon>
        <taxon>Steinernematidae</taxon>
        <taxon>Steinernema</taxon>
    </lineage>
</organism>
<dbReference type="AlphaFoldDB" id="A0A1I8ARA1"/>